<keyword evidence="1" id="KW-1133">Transmembrane helix</keyword>
<reference evidence="2" key="1">
    <citation type="submission" date="2021-06" db="EMBL/GenBank/DDBJ databases">
        <title>Parelaphostrongylus tenuis whole genome reference sequence.</title>
        <authorList>
            <person name="Garwood T.J."/>
            <person name="Larsen P.A."/>
            <person name="Fountain-Jones N.M."/>
            <person name="Garbe J.R."/>
            <person name="Macchietto M.G."/>
            <person name="Kania S.A."/>
            <person name="Gerhold R.W."/>
            <person name="Richards J.E."/>
            <person name="Wolf T.M."/>
        </authorList>
    </citation>
    <scope>NUCLEOTIDE SEQUENCE</scope>
    <source>
        <strain evidence="2">MNPRO001-30</strain>
        <tissue evidence="2">Meninges</tissue>
    </source>
</reference>
<sequence length="62" mass="7513">MATPFFSKYRHYQPPRSRLPLVLYATSIIFCALLFYWSGIYCRYHRCGESVIRSEKNRQYVQ</sequence>
<evidence type="ECO:0000313" key="3">
    <source>
        <dbReference type="Proteomes" id="UP001196413"/>
    </source>
</evidence>
<keyword evidence="1" id="KW-0472">Membrane</keyword>
<dbReference type="EMBL" id="JAHQIW010000899">
    <property type="protein sequence ID" value="KAJ1350593.1"/>
    <property type="molecule type" value="Genomic_DNA"/>
</dbReference>
<name>A0AAD5QFY6_PARTN</name>
<gene>
    <name evidence="2" type="ORF">KIN20_006420</name>
</gene>
<organism evidence="2 3">
    <name type="scientific">Parelaphostrongylus tenuis</name>
    <name type="common">Meningeal worm</name>
    <dbReference type="NCBI Taxonomy" id="148309"/>
    <lineage>
        <taxon>Eukaryota</taxon>
        <taxon>Metazoa</taxon>
        <taxon>Ecdysozoa</taxon>
        <taxon>Nematoda</taxon>
        <taxon>Chromadorea</taxon>
        <taxon>Rhabditida</taxon>
        <taxon>Rhabditina</taxon>
        <taxon>Rhabditomorpha</taxon>
        <taxon>Strongyloidea</taxon>
        <taxon>Metastrongylidae</taxon>
        <taxon>Parelaphostrongylus</taxon>
    </lineage>
</organism>
<evidence type="ECO:0000313" key="2">
    <source>
        <dbReference type="EMBL" id="KAJ1350593.1"/>
    </source>
</evidence>
<protein>
    <submittedName>
        <fullName evidence="2">Uncharacterized protein</fullName>
    </submittedName>
</protein>
<dbReference type="Proteomes" id="UP001196413">
    <property type="component" value="Unassembled WGS sequence"/>
</dbReference>
<proteinExistence type="predicted"/>
<feature type="non-terminal residue" evidence="2">
    <location>
        <position position="1"/>
    </location>
</feature>
<accession>A0AAD5QFY6</accession>
<evidence type="ECO:0000256" key="1">
    <source>
        <dbReference type="SAM" id="Phobius"/>
    </source>
</evidence>
<dbReference type="AlphaFoldDB" id="A0AAD5QFY6"/>
<keyword evidence="3" id="KW-1185">Reference proteome</keyword>
<comment type="caution">
    <text evidence="2">The sequence shown here is derived from an EMBL/GenBank/DDBJ whole genome shotgun (WGS) entry which is preliminary data.</text>
</comment>
<keyword evidence="1" id="KW-0812">Transmembrane</keyword>
<feature type="transmembrane region" description="Helical" evidence="1">
    <location>
        <begin position="21"/>
        <end position="40"/>
    </location>
</feature>